<evidence type="ECO:0000256" key="1">
    <source>
        <dbReference type="ARBA" id="ARBA00004141"/>
    </source>
</evidence>
<dbReference type="GO" id="GO:0005886">
    <property type="term" value="C:plasma membrane"/>
    <property type="evidence" value="ECO:0007669"/>
    <property type="project" value="TreeGrafter"/>
</dbReference>
<feature type="domain" description="G protein-coupled receptor GPR1/2/3 C-terminal" evidence="7">
    <location>
        <begin position="102"/>
        <end position="176"/>
    </location>
</feature>
<protein>
    <recommendedName>
        <fullName evidence="7">G protein-coupled receptor GPR1/2/3 C-terminal domain-containing protein</fullName>
    </recommendedName>
</protein>
<evidence type="ECO:0000259" key="7">
    <source>
        <dbReference type="Pfam" id="PF11970"/>
    </source>
</evidence>
<comment type="subcellular location">
    <subcellularLocation>
        <location evidence="1">Membrane</location>
        <topology evidence="1">Multi-pass membrane protein</topology>
    </subcellularLocation>
</comment>
<evidence type="ECO:0000256" key="6">
    <source>
        <dbReference type="SAM" id="Phobius"/>
    </source>
</evidence>
<keyword evidence="3 6" id="KW-1133">Transmembrane helix</keyword>
<evidence type="ECO:0000256" key="4">
    <source>
        <dbReference type="ARBA" id="ARBA00023136"/>
    </source>
</evidence>
<gene>
    <name evidence="8" type="ORF">AC631_05370</name>
</gene>
<sequence length="377" mass="43899">MYGYIYHRVKKQYKEIQIATNDLYGIKRSKKTILSRIYKALGFILFTNVTLSDDSHNEEELTMEETTSTRLSGPQSYTKQEVNVFKKATGIRLNDESNHELKKRREQVEWQMKAIFIYPVAYVLIWMWPMIAHGIDYRHGLTKPPIVWLNVLGAILQSSNCAVDAAIFLWREKPWNITTQKLGNTMTEEIVYLKWRKRVACLPLFSLPDTTESGARNLNNGSILKTNFTVCSRERDDNLNEYPYSLPGLQASKDFSHDSNTDFIKSTKRMLSCYKYKLFSSGSGTNDKEAKEIDVSNEDKFNKKRLKEKYSLIQPEIQDFCISRRHSSTESGIDNDNINHDSLINPGRSSDNYDLKHTRRSFHDKSRDMGFFEFLQQ</sequence>
<evidence type="ECO:0000256" key="5">
    <source>
        <dbReference type="SAM" id="MobiDB-lite"/>
    </source>
</evidence>
<evidence type="ECO:0000313" key="8">
    <source>
        <dbReference type="EMBL" id="KRZ98871.1"/>
    </source>
</evidence>
<name>A0A0V1PRK5_9ASCO</name>
<evidence type="ECO:0000256" key="2">
    <source>
        <dbReference type="ARBA" id="ARBA00022692"/>
    </source>
</evidence>
<dbReference type="GeneID" id="26842379"/>
<dbReference type="AlphaFoldDB" id="A0A0V1PRK5"/>
<keyword evidence="9" id="KW-1185">Reference proteome</keyword>
<dbReference type="GO" id="GO:0004930">
    <property type="term" value="F:G protein-coupled receptor activity"/>
    <property type="evidence" value="ECO:0007669"/>
    <property type="project" value="TreeGrafter"/>
</dbReference>
<keyword evidence="4 6" id="KW-0472">Membrane</keyword>
<reference evidence="8 9" key="1">
    <citation type="submission" date="2015-11" db="EMBL/GenBank/DDBJ databases">
        <title>The genome of Debaryomyces fabryi.</title>
        <authorList>
            <person name="Tafer H."/>
            <person name="Lopandic K."/>
        </authorList>
    </citation>
    <scope>NUCLEOTIDE SEQUENCE [LARGE SCALE GENOMIC DNA]</scope>
    <source>
        <strain evidence="8 9">CBS 789</strain>
    </source>
</reference>
<feature type="compositionally biased region" description="Polar residues" evidence="5">
    <location>
        <begin position="329"/>
        <end position="350"/>
    </location>
</feature>
<dbReference type="GO" id="GO:0007189">
    <property type="term" value="P:adenylate cyclase-activating G protein-coupled receptor signaling pathway"/>
    <property type="evidence" value="ECO:0007669"/>
    <property type="project" value="TreeGrafter"/>
</dbReference>
<keyword evidence="2 6" id="KW-0812">Transmembrane</keyword>
<dbReference type="Proteomes" id="UP000054251">
    <property type="component" value="Unassembled WGS sequence"/>
</dbReference>
<dbReference type="InterPro" id="IPR022596">
    <property type="entry name" value="GPR1/2/3_C"/>
</dbReference>
<comment type="caution">
    <text evidence="8">The sequence shown here is derived from an EMBL/GenBank/DDBJ whole genome shotgun (WGS) entry which is preliminary data.</text>
</comment>
<evidence type="ECO:0000313" key="9">
    <source>
        <dbReference type="Proteomes" id="UP000054251"/>
    </source>
</evidence>
<dbReference type="PANTHER" id="PTHR23112:SF37">
    <property type="entry name" value="G PROTEIN-COUPLED RECEPTOR GPR1"/>
    <property type="match status" value="1"/>
</dbReference>
<dbReference type="Pfam" id="PF11970">
    <property type="entry name" value="GPR_Gpa2_C"/>
    <property type="match status" value="1"/>
</dbReference>
<organism evidence="8 9">
    <name type="scientific">Debaryomyces fabryi</name>
    <dbReference type="NCBI Taxonomy" id="58627"/>
    <lineage>
        <taxon>Eukaryota</taxon>
        <taxon>Fungi</taxon>
        <taxon>Dikarya</taxon>
        <taxon>Ascomycota</taxon>
        <taxon>Saccharomycotina</taxon>
        <taxon>Pichiomycetes</taxon>
        <taxon>Debaryomycetaceae</taxon>
        <taxon>Debaryomyces</taxon>
    </lineage>
</organism>
<proteinExistence type="predicted"/>
<dbReference type="EMBL" id="LMYN01000199">
    <property type="protein sequence ID" value="KRZ98871.1"/>
    <property type="molecule type" value="Genomic_DNA"/>
</dbReference>
<evidence type="ECO:0000256" key="3">
    <source>
        <dbReference type="ARBA" id="ARBA00022989"/>
    </source>
</evidence>
<dbReference type="OrthoDB" id="5368598at2759"/>
<feature type="transmembrane region" description="Helical" evidence="6">
    <location>
        <begin position="114"/>
        <end position="135"/>
    </location>
</feature>
<dbReference type="RefSeq" id="XP_015464974.1">
    <property type="nucleotide sequence ID" value="XM_015614199.1"/>
</dbReference>
<feature type="region of interest" description="Disordered" evidence="5">
    <location>
        <begin position="328"/>
        <end position="352"/>
    </location>
</feature>
<dbReference type="PANTHER" id="PTHR23112">
    <property type="entry name" value="G PROTEIN-COUPLED RECEPTOR 157-RELATED"/>
    <property type="match status" value="1"/>
</dbReference>
<accession>A0A0V1PRK5</accession>